<dbReference type="RefSeq" id="XP_058331865.1">
    <property type="nucleotide sequence ID" value="XM_058472862.1"/>
</dbReference>
<dbReference type="AlphaFoldDB" id="A0A9W9P7E1"/>
<reference evidence="2" key="2">
    <citation type="journal article" date="2023" name="IMA Fungus">
        <title>Comparative genomic study of the Penicillium genus elucidates a diverse pangenome and 15 lateral gene transfer events.</title>
        <authorList>
            <person name="Petersen C."/>
            <person name="Sorensen T."/>
            <person name="Nielsen M.R."/>
            <person name="Sondergaard T.E."/>
            <person name="Sorensen J.L."/>
            <person name="Fitzpatrick D.A."/>
            <person name="Frisvad J.C."/>
            <person name="Nielsen K.L."/>
        </authorList>
    </citation>
    <scope>NUCLEOTIDE SEQUENCE</scope>
    <source>
        <strain evidence="2">IBT 19713</strain>
    </source>
</reference>
<feature type="region of interest" description="Disordered" evidence="1">
    <location>
        <begin position="30"/>
        <end position="60"/>
    </location>
</feature>
<comment type="caution">
    <text evidence="2">The sequence shown here is derived from an EMBL/GenBank/DDBJ whole genome shotgun (WGS) entry which is preliminary data.</text>
</comment>
<accession>A0A9W9P7E1</accession>
<organism evidence="2 3">
    <name type="scientific">Penicillium chermesinum</name>
    <dbReference type="NCBI Taxonomy" id="63820"/>
    <lineage>
        <taxon>Eukaryota</taxon>
        <taxon>Fungi</taxon>
        <taxon>Dikarya</taxon>
        <taxon>Ascomycota</taxon>
        <taxon>Pezizomycotina</taxon>
        <taxon>Eurotiomycetes</taxon>
        <taxon>Eurotiomycetidae</taxon>
        <taxon>Eurotiales</taxon>
        <taxon>Aspergillaceae</taxon>
        <taxon>Penicillium</taxon>
    </lineage>
</organism>
<proteinExistence type="predicted"/>
<protein>
    <submittedName>
        <fullName evidence="2">Uncharacterized protein</fullName>
    </submittedName>
</protein>
<dbReference type="Proteomes" id="UP001150941">
    <property type="component" value="Unassembled WGS sequence"/>
</dbReference>
<evidence type="ECO:0000313" key="3">
    <source>
        <dbReference type="Proteomes" id="UP001150941"/>
    </source>
</evidence>
<evidence type="ECO:0000256" key="1">
    <source>
        <dbReference type="SAM" id="MobiDB-lite"/>
    </source>
</evidence>
<dbReference type="EMBL" id="JAPQKS010000003">
    <property type="protein sequence ID" value="KAJ5238946.1"/>
    <property type="molecule type" value="Genomic_DNA"/>
</dbReference>
<sequence length="127" mass="13423">MPDAALEPFSLITTTSTDVSWAADGRAAGPASHKFRLNGGDRGVPGSFNARAPTGKTQVQIETKRCMPGDKGLWARFDASATIISLVQRSKQGLRGEGGGEEGFGTKEFGLRRSSPFGFRYSAVASV</sequence>
<reference evidence="2" key="1">
    <citation type="submission" date="2022-11" db="EMBL/GenBank/DDBJ databases">
        <authorList>
            <person name="Petersen C."/>
        </authorList>
    </citation>
    <scope>NUCLEOTIDE SEQUENCE</scope>
    <source>
        <strain evidence="2">IBT 19713</strain>
    </source>
</reference>
<gene>
    <name evidence="2" type="ORF">N7468_003565</name>
</gene>
<dbReference type="GeneID" id="83200165"/>
<name>A0A9W9P7E1_9EURO</name>
<evidence type="ECO:0000313" key="2">
    <source>
        <dbReference type="EMBL" id="KAJ5238946.1"/>
    </source>
</evidence>
<keyword evidence="3" id="KW-1185">Reference proteome</keyword>